<evidence type="ECO:0000256" key="1">
    <source>
        <dbReference type="SAM" id="SignalP"/>
    </source>
</evidence>
<feature type="chain" id="PRO_5042953636" evidence="1">
    <location>
        <begin position="20"/>
        <end position="168"/>
    </location>
</feature>
<sequence length="168" mass="18445">MKKISALILLTTLACSVRAQTTNYQVHSLFVLNIAKYSTWPSSAGEFHIVVFGKSKMYEELMKQVSGKHINGQIIKVTQTDDAGEIGAAQIVFLADGKSSNLSDIVKATDGKSTMVIAEREGLFRKGAGFSFVLMENNTLRYDINNVELEKRNIKVSKNLASLANSII</sequence>
<dbReference type="AlphaFoldDB" id="A0AAP2DHV3"/>
<evidence type="ECO:0000313" key="2">
    <source>
        <dbReference type="EMBL" id="MBT1696581.1"/>
    </source>
</evidence>
<organism evidence="2 3">
    <name type="scientific">Chryseosolibacter histidini</name>
    <dbReference type="NCBI Taxonomy" id="2782349"/>
    <lineage>
        <taxon>Bacteria</taxon>
        <taxon>Pseudomonadati</taxon>
        <taxon>Bacteroidota</taxon>
        <taxon>Cytophagia</taxon>
        <taxon>Cytophagales</taxon>
        <taxon>Chryseotaleaceae</taxon>
        <taxon>Chryseosolibacter</taxon>
    </lineage>
</organism>
<feature type="signal peptide" evidence="1">
    <location>
        <begin position="1"/>
        <end position="19"/>
    </location>
</feature>
<protein>
    <submittedName>
        <fullName evidence="2">DUF4154 domain-containing protein</fullName>
    </submittedName>
</protein>
<comment type="caution">
    <text evidence="2">The sequence shown here is derived from an EMBL/GenBank/DDBJ whole genome shotgun (WGS) entry which is preliminary data.</text>
</comment>
<keyword evidence="3" id="KW-1185">Reference proteome</keyword>
<dbReference type="EMBL" id="JAHESF010000005">
    <property type="protein sequence ID" value="MBT1696581.1"/>
    <property type="molecule type" value="Genomic_DNA"/>
</dbReference>
<evidence type="ECO:0000313" key="3">
    <source>
        <dbReference type="Proteomes" id="UP001319200"/>
    </source>
</evidence>
<name>A0AAP2DHV3_9BACT</name>
<dbReference type="Proteomes" id="UP001319200">
    <property type="component" value="Unassembled WGS sequence"/>
</dbReference>
<dbReference type="RefSeq" id="WP_254161861.1">
    <property type="nucleotide sequence ID" value="NZ_JAHESF010000005.1"/>
</dbReference>
<gene>
    <name evidence="2" type="ORF">KK083_06840</name>
</gene>
<dbReference type="InterPro" id="IPR025293">
    <property type="entry name" value="YfiR/HmsC-like"/>
</dbReference>
<reference evidence="2 3" key="1">
    <citation type="submission" date="2021-05" db="EMBL/GenBank/DDBJ databases">
        <title>A Polyphasic approach of four new species of the genus Ohtaekwangia: Ohtaekwangia histidinii sp. nov., Ohtaekwangia cretensis sp. nov., Ohtaekwangia indiensis sp. nov., Ohtaekwangia reichenbachii sp. nov. from diverse environment.</title>
        <authorList>
            <person name="Octaviana S."/>
        </authorList>
    </citation>
    <scope>NUCLEOTIDE SEQUENCE [LARGE SCALE GENOMIC DNA]</scope>
    <source>
        <strain evidence="2 3">PWU4</strain>
    </source>
</reference>
<dbReference type="PROSITE" id="PS51257">
    <property type="entry name" value="PROKAR_LIPOPROTEIN"/>
    <property type="match status" value="1"/>
</dbReference>
<keyword evidence="1" id="KW-0732">Signal</keyword>
<proteinExistence type="predicted"/>
<dbReference type="Pfam" id="PF13689">
    <property type="entry name" value="DUF4154"/>
    <property type="match status" value="1"/>
</dbReference>
<accession>A0AAP2DHV3</accession>